<feature type="domain" description="Csm6 HEPN" evidence="1">
    <location>
        <begin position="249"/>
        <end position="418"/>
    </location>
</feature>
<feature type="domain" description="Csm6 CARF" evidence="2">
    <location>
        <begin position="71"/>
        <end position="173"/>
    </location>
</feature>
<dbReference type="Pfam" id="PF22208">
    <property type="entry name" value="Cas_Csm6_CARF"/>
    <property type="match status" value="1"/>
</dbReference>
<dbReference type="RefSeq" id="WP_000865879.1">
    <property type="nucleotide sequence ID" value="NZ_BAAFHP010000018.1"/>
</dbReference>
<evidence type="ECO:0000313" key="4">
    <source>
        <dbReference type="Proteomes" id="UP000600220"/>
    </source>
</evidence>
<dbReference type="Proteomes" id="UP000600220">
    <property type="component" value="Unassembled WGS sequence"/>
</dbReference>
<evidence type="ECO:0000259" key="2">
    <source>
        <dbReference type="Pfam" id="PF22208"/>
    </source>
</evidence>
<keyword evidence="4" id="KW-1185">Reference proteome</keyword>
<comment type="caution">
    <text evidence="3">The sequence shown here is derived from an EMBL/GenBank/DDBJ whole genome shotgun (WGS) entry which is preliminary data.</text>
</comment>
<name>A0A8H9BY63_STAPS</name>
<proteinExistence type="predicted"/>
<evidence type="ECO:0000313" key="3">
    <source>
        <dbReference type="EMBL" id="EGQ4384333.1"/>
    </source>
</evidence>
<dbReference type="InterPro" id="IPR013489">
    <property type="entry name" value="CRISPR-assoc_prot_Csm6"/>
</dbReference>
<dbReference type="Pfam" id="PF09659">
    <property type="entry name" value="Cas_Csm6_HEPN"/>
    <property type="match status" value="1"/>
</dbReference>
<dbReference type="AlphaFoldDB" id="A0A8H9BY63"/>
<dbReference type="EMBL" id="AAXKXX010000003">
    <property type="protein sequence ID" value="EGQ4384333.1"/>
    <property type="molecule type" value="Genomic_DNA"/>
</dbReference>
<accession>A0A8H9BY63</accession>
<dbReference type="Pfam" id="PF22206">
    <property type="entry name" value="Cas_Csm6_6H"/>
    <property type="match status" value="1"/>
</dbReference>
<dbReference type="InterPro" id="IPR053941">
    <property type="entry name" value="Csm6_HEPN"/>
</dbReference>
<evidence type="ECO:0000259" key="1">
    <source>
        <dbReference type="Pfam" id="PF09659"/>
    </source>
</evidence>
<sequence length="422" mass="49299">MKVLFSPIGNSDPWSNDRDGAMLHIVRHYKPDVVVLFFTESIWNGNRNIPGRKNFDWENIVSKVSSRTKVDIKVDSIKYENDFDSYKDIFHFYINEIRTKYSDAEILLNVTSGTPQMESTLCLEYISNPHNMKCIQVSTPAPIEGPKRSFAKLETVTEDLNKVNANEKMASNRSKSINIISFREVMVRSQIKSLVNNYDYEGALNLVSDQKSFRNGKLLRKRLLELTNQIKTHEVFPEINDKYRSVALKKSLFHYLLLNMRYNRLDVAETLIRVKSIAEFILKTYIVGHWPTLIIEKDDKPYLNAEDNLSFIYKYKLLLEKRRQNLDVSRILGLPAFIDILTVLEPNSKLLKEVNAVNDINGLRNSIAHNLETLDLDKNKNYKKIMLSVEAIKNMLHISFPEIEEKDYNYFERKNKEFRELL</sequence>
<reference evidence="3 4" key="1">
    <citation type="submission" date="2018-11" db="EMBL/GenBank/DDBJ databases">
        <authorList>
            <consortium name="Veterinary Laboratory Investigation and Response Network"/>
        </authorList>
    </citation>
    <scope>NUCLEOTIDE SEQUENCE [LARGE SCALE GENOMIC DNA]</scope>
    <source>
        <strain evidence="3 4">SPSE-18-VL-LA-PA-Ryan-0021</strain>
    </source>
</reference>
<gene>
    <name evidence="3" type="primary">csm6</name>
    <name evidence="3" type="ORF">EGV54_04410</name>
</gene>
<dbReference type="InterPro" id="IPR053955">
    <property type="entry name" value="Csm6_CARF"/>
</dbReference>
<organism evidence="3 4">
    <name type="scientific">Staphylococcus pseudintermedius</name>
    <dbReference type="NCBI Taxonomy" id="283734"/>
    <lineage>
        <taxon>Bacteria</taxon>
        <taxon>Bacillati</taxon>
        <taxon>Bacillota</taxon>
        <taxon>Bacilli</taxon>
        <taxon>Bacillales</taxon>
        <taxon>Staphylococcaceae</taxon>
        <taxon>Staphylococcus</taxon>
        <taxon>Staphylococcus intermedius group</taxon>
    </lineage>
</organism>
<protein>
    <submittedName>
        <fullName evidence="3">Type III-A CRISPR-associated protein Csm6</fullName>
    </submittedName>
</protein>
<dbReference type="NCBIfam" id="TIGR02672">
    <property type="entry name" value="cas_csm6"/>
    <property type="match status" value="1"/>
</dbReference>